<dbReference type="InterPro" id="IPR050834">
    <property type="entry name" value="Glycosyltransf_2"/>
</dbReference>
<keyword evidence="3" id="KW-0328">Glycosyltransferase</keyword>
<gene>
    <name evidence="3" type="ORF">ACFO3S_15470</name>
</gene>
<dbReference type="EC" id="2.4.-.-" evidence="3"/>
<proteinExistence type="inferred from homology"/>
<feature type="domain" description="Glycosyltransferase 2-like" evidence="2">
    <location>
        <begin position="5"/>
        <end position="164"/>
    </location>
</feature>
<dbReference type="InterPro" id="IPR011990">
    <property type="entry name" value="TPR-like_helical_dom_sf"/>
</dbReference>
<dbReference type="SUPFAM" id="SSF48452">
    <property type="entry name" value="TPR-like"/>
    <property type="match status" value="1"/>
</dbReference>
<dbReference type="SUPFAM" id="SSF53448">
    <property type="entry name" value="Nucleotide-diphospho-sugar transferases"/>
    <property type="match status" value="1"/>
</dbReference>
<comment type="similarity">
    <text evidence="1">Belongs to the glycosyltransferase 2 family.</text>
</comment>
<reference evidence="4" key="1">
    <citation type="journal article" date="2019" name="Int. J. Syst. Evol. Microbiol.">
        <title>The Global Catalogue of Microorganisms (GCM) 10K type strain sequencing project: providing services to taxonomists for standard genome sequencing and annotation.</title>
        <authorList>
            <consortium name="The Broad Institute Genomics Platform"/>
            <consortium name="The Broad Institute Genome Sequencing Center for Infectious Disease"/>
            <person name="Wu L."/>
            <person name="Ma J."/>
        </authorList>
    </citation>
    <scope>NUCLEOTIDE SEQUENCE [LARGE SCALE GENOMIC DNA]</scope>
    <source>
        <strain evidence="4">CCUG 49571</strain>
    </source>
</reference>
<dbReference type="Gene3D" id="3.90.550.10">
    <property type="entry name" value="Spore Coat Polysaccharide Biosynthesis Protein SpsA, Chain A"/>
    <property type="match status" value="1"/>
</dbReference>
<comment type="caution">
    <text evidence="3">The sequence shown here is derived from an EMBL/GenBank/DDBJ whole genome shotgun (WGS) entry which is preliminary data.</text>
</comment>
<accession>A0ABV9FCH0</accession>
<dbReference type="InterPro" id="IPR029044">
    <property type="entry name" value="Nucleotide-diphossugar_trans"/>
</dbReference>
<dbReference type="Pfam" id="PF00535">
    <property type="entry name" value="Glycos_transf_2"/>
    <property type="match status" value="1"/>
</dbReference>
<protein>
    <submittedName>
        <fullName evidence="3">Glycosyltransferase</fullName>
        <ecNumber evidence="3">2.4.-.-</ecNumber>
    </submittedName>
</protein>
<dbReference type="Gene3D" id="1.25.40.10">
    <property type="entry name" value="Tetratricopeptide repeat domain"/>
    <property type="match status" value="1"/>
</dbReference>
<dbReference type="GO" id="GO:0016757">
    <property type="term" value="F:glycosyltransferase activity"/>
    <property type="evidence" value="ECO:0007669"/>
    <property type="project" value="UniProtKB-KW"/>
</dbReference>
<sequence length="375" mass="42197">MSDVSVIMPVYNGSAYLKEAISSVLAQTYSSFEFVIVDDGSTDESAAIIESFASIDSRIVYEQHASNRGVSAARNTAIRKSSGSIMMMTDADDIQLPDRLERSLAHLERHKADMVFHDCRLIDEHGKTIGSGNGYPAAMDERNALLYQLQRNYLCSGLSLVRKSPDIAFSSEFPNGEDFALFLTLLLKDYRCSIMPDVLTLYRRHSRNISNGLASSDQTVRNVLSQLNGEELHRRLELQYGAEEAAKSMAAVYLWREQPEKASELLEGLRPAFEVGFLLGVSYYKQNRLSESLNVFRTLHAKQEDAAVMNNLGVLYARGGGERNEAFRWFEEALRVKPGYMDAEHNRQAAHSGNTAQMRFTERPLRDRLVQYQPG</sequence>
<dbReference type="CDD" id="cd00761">
    <property type="entry name" value="Glyco_tranf_GTA_type"/>
    <property type="match status" value="1"/>
</dbReference>
<keyword evidence="4" id="KW-1185">Reference proteome</keyword>
<dbReference type="Proteomes" id="UP001596028">
    <property type="component" value="Unassembled WGS sequence"/>
</dbReference>
<name>A0ABV9FCH0_9BACL</name>
<organism evidence="3 4">
    <name type="scientific">Cohnella hongkongensis</name>
    <dbReference type="NCBI Taxonomy" id="178337"/>
    <lineage>
        <taxon>Bacteria</taxon>
        <taxon>Bacillati</taxon>
        <taxon>Bacillota</taxon>
        <taxon>Bacilli</taxon>
        <taxon>Bacillales</taxon>
        <taxon>Paenibacillaceae</taxon>
        <taxon>Cohnella</taxon>
    </lineage>
</organism>
<evidence type="ECO:0000259" key="2">
    <source>
        <dbReference type="Pfam" id="PF00535"/>
    </source>
</evidence>
<evidence type="ECO:0000313" key="3">
    <source>
        <dbReference type="EMBL" id="MFC4599651.1"/>
    </source>
</evidence>
<dbReference type="PANTHER" id="PTHR43685:SF11">
    <property type="entry name" value="GLYCOSYLTRANSFERASE TAGX-RELATED"/>
    <property type="match status" value="1"/>
</dbReference>
<evidence type="ECO:0000256" key="1">
    <source>
        <dbReference type="ARBA" id="ARBA00006739"/>
    </source>
</evidence>
<evidence type="ECO:0000313" key="4">
    <source>
        <dbReference type="Proteomes" id="UP001596028"/>
    </source>
</evidence>
<dbReference type="RefSeq" id="WP_378097855.1">
    <property type="nucleotide sequence ID" value="NZ_JBHSEP010000011.1"/>
</dbReference>
<dbReference type="InterPro" id="IPR001173">
    <property type="entry name" value="Glyco_trans_2-like"/>
</dbReference>
<dbReference type="Pfam" id="PF13374">
    <property type="entry name" value="TPR_10"/>
    <property type="match status" value="1"/>
</dbReference>
<dbReference type="EMBL" id="JBHSEP010000011">
    <property type="protein sequence ID" value="MFC4599651.1"/>
    <property type="molecule type" value="Genomic_DNA"/>
</dbReference>
<keyword evidence="3" id="KW-0808">Transferase</keyword>
<dbReference type="PANTHER" id="PTHR43685">
    <property type="entry name" value="GLYCOSYLTRANSFERASE"/>
    <property type="match status" value="1"/>
</dbReference>